<dbReference type="Proteomes" id="UP000792457">
    <property type="component" value="Unassembled WGS sequence"/>
</dbReference>
<dbReference type="AlphaFoldDB" id="A0A8K0KD85"/>
<name>A0A8K0KD85_LADFU</name>
<feature type="compositionally biased region" description="Polar residues" evidence="1">
    <location>
        <begin position="73"/>
        <end position="94"/>
    </location>
</feature>
<proteinExistence type="predicted"/>
<sequence>MPSKERRDSESSSSASEKTDSAFSEGSRGSREPDDHSSSFAATGTREPSISPQGMLIEKRMKEYSEIEEDASIVQNASYGSNIPRSSENVNYGTKSRKHSETSEESFSDSSPKKRFKAATFCRDFNLDEKIEALPSLSLEEFQLKKKAKKKRNTPSVKRNTNTKAKKDESQSVDTKVKIEQESTVRTEGDSQQSSLEAEGSSFSVPLVGSQKRKARKQCITRLDPEGSAGRDTAVVAQEVLNNIGLATLAEVAAAKKRLTK</sequence>
<feature type="region of interest" description="Disordered" evidence="1">
    <location>
        <begin position="143"/>
        <end position="210"/>
    </location>
</feature>
<feature type="compositionally biased region" description="Low complexity" evidence="1">
    <location>
        <begin position="11"/>
        <end position="24"/>
    </location>
</feature>
<keyword evidence="3" id="KW-1185">Reference proteome</keyword>
<feature type="compositionally biased region" description="Basic and acidic residues" evidence="1">
    <location>
        <begin position="165"/>
        <end position="189"/>
    </location>
</feature>
<feature type="region of interest" description="Disordered" evidence="1">
    <location>
        <begin position="1"/>
        <end position="115"/>
    </location>
</feature>
<evidence type="ECO:0000256" key="1">
    <source>
        <dbReference type="SAM" id="MobiDB-lite"/>
    </source>
</evidence>
<accession>A0A8K0KD85</accession>
<organism evidence="2 3">
    <name type="scientific">Ladona fulva</name>
    <name type="common">Scarce chaser dragonfly</name>
    <name type="synonym">Libellula fulva</name>
    <dbReference type="NCBI Taxonomy" id="123851"/>
    <lineage>
        <taxon>Eukaryota</taxon>
        <taxon>Metazoa</taxon>
        <taxon>Ecdysozoa</taxon>
        <taxon>Arthropoda</taxon>
        <taxon>Hexapoda</taxon>
        <taxon>Insecta</taxon>
        <taxon>Pterygota</taxon>
        <taxon>Palaeoptera</taxon>
        <taxon>Odonata</taxon>
        <taxon>Epiprocta</taxon>
        <taxon>Anisoptera</taxon>
        <taxon>Libelluloidea</taxon>
        <taxon>Libellulidae</taxon>
        <taxon>Ladona</taxon>
    </lineage>
</organism>
<evidence type="ECO:0000313" key="2">
    <source>
        <dbReference type="EMBL" id="KAG8230263.1"/>
    </source>
</evidence>
<dbReference type="OrthoDB" id="2377365at2759"/>
<feature type="compositionally biased region" description="Polar residues" evidence="1">
    <location>
        <begin position="190"/>
        <end position="204"/>
    </location>
</feature>
<feature type="compositionally biased region" description="Polar residues" evidence="1">
    <location>
        <begin position="38"/>
        <end position="52"/>
    </location>
</feature>
<reference evidence="2" key="2">
    <citation type="submission" date="2017-10" db="EMBL/GenBank/DDBJ databases">
        <title>Ladona fulva Genome sequencing and assembly.</title>
        <authorList>
            <person name="Murali S."/>
            <person name="Richards S."/>
            <person name="Bandaranaike D."/>
            <person name="Bellair M."/>
            <person name="Blankenburg K."/>
            <person name="Chao H."/>
            <person name="Dinh H."/>
            <person name="Doddapaneni H."/>
            <person name="Dugan-Rocha S."/>
            <person name="Elkadiri S."/>
            <person name="Gnanaolivu R."/>
            <person name="Hernandez B."/>
            <person name="Skinner E."/>
            <person name="Javaid M."/>
            <person name="Lee S."/>
            <person name="Li M."/>
            <person name="Ming W."/>
            <person name="Munidasa M."/>
            <person name="Muniz J."/>
            <person name="Nguyen L."/>
            <person name="Hughes D."/>
            <person name="Osuji N."/>
            <person name="Pu L.-L."/>
            <person name="Puazo M."/>
            <person name="Qu C."/>
            <person name="Quiroz J."/>
            <person name="Raj R."/>
            <person name="Weissenberger G."/>
            <person name="Xin Y."/>
            <person name="Zou X."/>
            <person name="Han Y."/>
            <person name="Worley K."/>
            <person name="Muzny D."/>
            <person name="Gibbs R."/>
        </authorList>
    </citation>
    <scope>NUCLEOTIDE SEQUENCE</scope>
    <source>
        <strain evidence="2">Sampled in the wild</strain>
    </source>
</reference>
<reference evidence="2" key="1">
    <citation type="submission" date="2013-04" db="EMBL/GenBank/DDBJ databases">
        <authorList>
            <person name="Qu J."/>
            <person name="Murali S.C."/>
            <person name="Bandaranaike D."/>
            <person name="Bellair M."/>
            <person name="Blankenburg K."/>
            <person name="Chao H."/>
            <person name="Dinh H."/>
            <person name="Doddapaneni H."/>
            <person name="Downs B."/>
            <person name="Dugan-Rocha S."/>
            <person name="Elkadiri S."/>
            <person name="Gnanaolivu R.D."/>
            <person name="Hernandez B."/>
            <person name="Javaid M."/>
            <person name="Jayaseelan J.C."/>
            <person name="Lee S."/>
            <person name="Li M."/>
            <person name="Ming W."/>
            <person name="Munidasa M."/>
            <person name="Muniz J."/>
            <person name="Nguyen L."/>
            <person name="Ongeri F."/>
            <person name="Osuji N."/>
            <person name="Pu L.-L."/>
            <person name="Puazo M."/>
            <person name="Qu C."/>
            <person name="Quiroz J."/>
            <person name="Raj R."/>
            <person name="Weissenberger G."/>
            <person name="Xin Y."/>
            <person name="Zou X."/>
            <person name="Han Y."/>
            <person name="Richards S."/>
            <person name="Worley K."/>
            <person name="Muzny D."/>
            <person name="Gibbs R."/>
        </authorList>
    </citation>
    <scope>NUCLEOTIDE SEQUENCE</scope>
    <source>
        <strain evidence="2">Sampled in the wild</strain>
    </source>
</reference>
<comment type="caution">
    <text evidence="2">The sequence shown here is derived from an EMBL/GenBank/DDBJ whole genome shotgun (WGS) entry which is preliminary data.</text>
</comment>
<dbReference type="EMBL" id="KZ308474">
    <property type="protein sequence ID" value="KAG8230263.1"/>
    <property type="molecule type" value="Genomic_DNA"/>
</dbReference>
<feature type="compositionally biased region" description="Basic and acidic residues" evidence="1">
    <location>
        <begin position="28"/>
        <end position="37"/>
    </location>
</feature>
<protein>
    <submittedName>
        <fullName evidence="2">Uncharacterized protein</fullName>
    </submittedName>
</protein>
<feature type="compositionally biased region" description="Basic and acidic residues" evidence="1">
    <location>
        <begin position="1"/>
        <end position="10"/>
    </location>
</feature>
<feature type="compositionally biased region" description="Polar residues" evidence="1">
    <location>
        <begin position="154"/>
        <end position="163"/>
    </location>
</feature>
<evidence type="ECO:0000313" key="3">
    <source>
        <dbReference type="Proteomes" id="UP000792457"/>
    </source>
</evidence>
<gene>
    <name evidence="2" type="ORF">J437_LFUL013965</name>
</gene>